<name>A0A5K1VMW8_ENTHI</name>
<reference evidence="1 2" key="1">
    <citation type="submission" date="2016-05" db="EMBL/GenBank/DDBJ databases">
        <title>First whole genome sequencing of Entamoeba histolytica HM1:IMSS-clone-6.</title>
        <authorList>
            <person name="Mukherjee Avik.K."/>
            <person name="Izumyama S."/>
            <person name="Nakada-Tsukui K."/>
            <person name="Nozaki T."/>
        </authorList>
    </citation>
    <scope>NUCLEOTIDE SEQUENCE [LARGE SCALE GENOMIC DNA]</scope>
    <source>
        <strain evidence="1 2">HM1:IMSS clone 6</strain>
    </source>
</reference>
<protein>
    <submittedName>
        <fullName evidence="1">Uncharacterized protein</fullName>
    </submittedName>
</protein>
<accession>A0A5K1VMW8</accession>
<dbReference type="AlphaFoldDB" id="A0A5K1VMW8"/>
<dbReference type="EMBL" id="BDEQ01000001">
    <property type="protein sequence ID" value="GAT91394.1"/>
    <property type="molecule type" value="Genomic_DNA"/>
</dbReference>
<dbReference type="VEuPathDB" id="AmoebaDB:EHI7A_032300"/>
<dbReference type="VEuPathDB" id="AmoebaDB:EHI5A_026140"/>
<dbReference type="VEuPathDB" id="AmoebaDB:EHI_151470"/>
<sequence>MQFQFSSFGVFENNKNLLDAIDKNEVKDILFEYPHTFIWQENDSILFIKNDGTLQRLDQTTSTTKFVLFENKHCILIRCDSEKKLTFNLIKNDQIVGAQFKVLINVMFKENDILYAYHHPNDFVIFIGVKGNKIIYKIRYNIIFLNEELNEVDIKDMSTFKIILEGIEEIQLKESILQIKNIDNLLVILTSSENNKSSYCIYDMKLATLQFIPFYHSTQIVHILKRDQDLVMIEDCGDIFVMNSNFALPIPIKISSHYLLPKGIPFITFLRNDIIITITSIKIECFSLSTERIIYENNEIPQLDITECIPFNNKTTYGIYQSECHQFYEIIPKSNKFVAPFSFKTLIETTKKGLTQAINRLNSLPKVSIQNKVDNYQDTSIFIYLPRNYNFVNQCIDRMKKEQTVYSFTSQVLLSSIHALINSIKIEEESEPLYENIPYINFKPILISSKANEDLHNGLFEEFGNCVRSQFKQSAFELLLFIQELQKNGFDREEIMKIISAMYSTIQCVGTYESFKQEQLHIIVVIQFILFGIDNVLKAINDKQGIYSFYSVDYERLLNVADIIGEKHVFGYDNIWKRKIYQTVLIHLLSQNNKELIIKLLNRIEDKNELIEEIMMNVVLNKIDTVDISFLMKLLSSN</sequence>
<dbReference type="Proteomes" id="UP000078387">
    <property type="component" value="Unassembled WGS sequence"/>
</dbReference>
<dbReference type="VEuPathDB" id="AmoebaDB:EHI8A_029290"/>
<comment type="caution">
    <text evidence="1">The sequence shown here is derived from an EMBL/GenBank/DDBJ whole genome shotgun (WGS) entry which is preliminary data.</text>
</comment>
<evidence type="ECO:0000313" key="2">
    <source>
        <dbReference type="Proteomes" id="UP000078387"/>
    </source>
</evidence>
<gene>
    <name evidence="1" type="ORF">CL6EHI_151470</name>
</gene>
<proteinExistence type="predicted"/>
<dbReference type="OMA" id="FIPFYHT"/>
<organism evidence="1 2">
    <name type="scientific">Entamoeba histolytica</name>
    <dbReference type="NCBI Taxonomy" id="5759"/>
    <lineage>
        <taxon>Eukaryota</taxon>
        <taxon>Amoebozoa</taxon>
        <taxon>Evosea</taxon>
        <taxon>Archamoebae</taxon>
        <taxon>Mastigamoebida</taxon>
        <taxon>Entamoebidae</taxon>
        <taxon>Entamoeba</taxon>
    </lineage>
</organism>
<dbReference type="VEuPathDB" id="AmoebaDB:KM1_068190"/>
<evidence type="ECO:0000313" key="1">
    <source>
        <dbReference type="EMBL" id="GAT91394.1"/>
    </source>
</evidence>